<feature type="transmembrane region" description="Helical" evidence="11">
    <location>
        <begin position="16"/>
        <end position="34"/>
    </location>
</feature>
<feature type="transmembrane region" description="Helical" evidence="11">
    <location>
        <begin position="753"/>
        <end position="771"/>
    </location>
</feature>
<feature type="transmembrane region" description="Helical" evidence="11">
    <location>
        <begin position="474"/>
        <end position="493"/>
    </location>
</feature>
<evidence type="ECO:0000256" key="11">
    <source>
        <dbReference type="SAM" id="Phobius"/>
    </source>
</evidence>
<keyword evidence="7" id="KW-0915">Sodium</keyword>
<protein>
    <submittedName>
        <fullName evidence="12">Sodium/glucose cotransporter</fullName>
    </submittedName>
</protein>
<keyword evidence="3" id="KW-0813">Transport</keyword>
<dbReference type="KEGG" id="gax:Pan161_35170"/>
<feature type="transmembrane region" description="Helical" evidence="11">
    <location>
        <begin position="695"/>
        <end position="714"/>
    </location>
</feature>
<accession>A0A517VFR2</accession>
<dbReference type="RefSeq" id="WP_145229040.1">
    <property type="nucleotide sequence ID" value="NZ_CP036343.1"/>
</dbReference>
<evidence type="ECO:0000256" key="2">
    <source>
        <dbReference type="ARBA" id="ARBA00006434"/>
    </source>
</evidence>
<feature type="transmembrane region" description="Helical" evidence="11">
    <location>
        <begin position="635"/>
        <end position="659"/>
    </location>
</feature>
<evidence type="ECO:0000256" key="1">
    <source>
        <dbReference type="ARBA" id="ARBA00004651"/>
    </source>
</evidence>
<dbReference type="GO" id="GO:0015293">
    <property type="term" value="F:symporter activity"/>
    <property type="evidence" value="ECO:0007669"/>
    <property type="project" value="TreeGrafter"/>
</dbReference>
<evidence type="ECO:0000256" key="3">
    <source>
        <dbReference type="ARBA" id="ARBA00022448"/>
    </source>
</evidence>
<evidence type="ECO:0000256" key="5">
    <source>
        <dbReference type="ARBA" id="ARBA00022692"/>
    </source>
</evidence>
<feature type="transmembrane region" description="Helical" evidence="11">
    <location>
        <begin position="726"/>
        <end position="746"/>
    </location>
</feature>
<gene>
    <name evidence="12" type="primary">sglT_7</name>
    <name evidence="12" type="ORF">Pan161_35170</name>
</gene>
<dbReference type="PANTHER" id="PTHR42985:SF40">
    <property type="entry name" value="LD47995P-RELATED"/>
    <property type="match status" value="1"/>
</dbReference>
<keyword evidence="4" id="KW-1003">Cell membrane</keyword>
<feature type="transmembrane region" description="Helical" evidence="11">
    <location>
        <begin position="369"/>
        <end position="390"/>
    </location>
</feature>
<dbReference type="NCBIfam" id="TIGR00813">
    <property type="entry name" value="sss"/>
    <property type="match status" value="1"/>
</dbReference>
<keyword evidence="10" id="KW-0739">Sodium transport</keyword>
<dbReference type="GO" id="GO:0005886">
    <property type="term" value="C:plasma membrane"/>
    <property type="evidence" value="ECO:0007669"/>
    <property type="project" value="UniProtKB-SubCell"/>
</dbReference>
<feature type="transmembrane region" description="Helical" evidence="11">
    <location>
        <begin position="332"/>
        <end position="349"/>
    </location>
</feature>
<dbReference type="Gene3D" id="1.20.1730.10">
    <property type="entry name" value="Sodium/glucose cotransporter"/>
    <property type="match status" value="1"/>
</dbReference>
<evidence type="ECO:0000256" key="9">
    <source>
        <dbReference type="ARBA" id="ARBA00023136"/>
    </source>
</evidence>
<dbReference type="InterPro" id="IPR038377">
    <property type="entry name" value="Na/Glc_symporter_sf"/>
</dbReference>
<dbReference type="PANTHER" id="PTHR42985">
    <property type="entry name" value="SODIUM-COUPLED MONOCARBOXYLATE TRANSPORTER"/>
    <property type="match status" value="1"/>
</dbReference>
<organism evidence="12 13">
    <name type="scientific">Gimesia algae</name>
    <dbReference type="NCBI Taxonomy" id="2527971"/>
    <lineage>
        <taxon>Bacteria</taxon>
        <taxon>Pseudomonadati</taxon>
        <taxon>Planctomycetota</taxon>
        <taxon>Planctomycetia</taxon>
        <taxon>Planctomycetales</taxon>
        <taxon>Planctomycetaceae</taxon>
        <taxon>Gimesia</taxon>
    </lineage>
</organism>
<evidence type="ECO:0000313" key="12">
    <source>
        <dbReference type="EMBL" id="QDT91853.1"/>
    </source>
</evidence>
<evidence type="ECO:0000256" key="4">
    <source>
        <dbReference type="ARBA" id="ARBA00022475"/>
    </source>
</evidence>
<dbReference type="EMBL" id="CP036343">
    <property type="protein sequence ID" value="QDT91853.1"/>
    <property type="molecule type" value="Genomic_DNA"/>
</dbReference>
<sequence>MTSTAGLTPGSTGGSFLLYVLRYFLLICLCLMSLGGSVRAAEPQTAALDWQELSMPAPETVGKYAVLQNQLLFVSEDNRIFTLTGSEATWQQVDLAPDKEWSTLFHQLKQGASLQSTTAGVICSGGTSAEVRLIRDSNGRLQLSTLPRLPDSIQQTACAVLNDVLYLLGRLENSANSKGWSIDVSADADQQPNWQEWHLPVKQLQQPVLRVQNGSLYLLQQQSSEVYLYKKQGGWQPVSSAPRSTFSQPALNLGPSHFLLPADSAQDHDLLYHTITDTWRIAPFILKPTADQTRDALQSACNWQGGVLLVYPETLFWGHPQRIAQGFQTADLIVLGLYSVMLIAMSVYFARRNQNCEEYFLAGQRIPWWAAGLSLLGSSLSAITFMAFPAMSFRTNWVYLLGNFMILAVAPLVIWFYLPFYRRLKVTTAYEYLEHRFGLPTRLVGSSAFLLFQLGRMGVVVYLPALALSTVSSWDVYTCILVIGCVATLYTTLGGIEAVIWTDVIQVLVLIGGALVSLIVILSKIPGGMETAISASLSAGKLHAVNYSWDVASTGIGVVIVGNLFKFLIPYSSDQGVIQRYLTTSNERQAARGIWLNAAASIPVWTLFFALGTGLWVFYRASPERLDPLGRTDEIFAWFIVHELPAGISGLVIAGLFAASMSSLDTSLNSMATAITADFYQSLRPQATDRSALRLARWLTVLLGIFGTLTAIYLARANTQSIWDQFLKIMGLFGGGLAGMFIAGIFTRRTTQAGVLAGFSLSAFVLYQVQLRGTVHFFLYGAIGILTCALSGWLFSLLLPQSKKQIEGLTIYTLKPPGSGEADLKQSESVD</sequence>
<feature type="transmembrane region" description="Helical" evidence="11">
    <location>
        <begin position="499"/>
        <end position="522"/>
    </location>
</feature>
<dbReference type="Pfam" id="PF00474">
    <property type="entry name" value="SSF"/>
    <property type="match status" value="1"/>
</dbReference>
<feature type="transmembrane region" description="Helical" evidence="11">
    <location>
        <begin position="777"/>
        <end position="799"/>
    </location>
</feature>
<dbReference type="PROSITE" id="PS50283">
    <property type="entry name" value="NA_SOLUT_SYMP_3"/>
    <property type="match status" value="1"/>
</dbReference>
<feature type="transmembrane region" description="Helical" evidence="11">
    <location>
        <begin position="397"/>
        <end position="418"/>
    </location>
</feature>
<dbReference type="AlphaFoldDB" id="A0A517VFR2"/>
<keyword evidence="5 11" id="KW-0812">Transmembrane</keyword>
<dbReference type="InterPro" id="IPR001734">
    <property type="entry name" value="Na/solute_symporter"/>
</dbReference>
<dbReference type="CDD" id="cd11495">
    <property type="entry name" value="SLC5sbd_NIS-like_u3"/>
    <property type="match status" value="1"/>
</dbReference>
<comment type="subcellular location">
    <subcellularLocation>
        <location evidence="1">Cell membrane</location>
        <topology evidence="1">Multi-pass membrane protein</topology>
    </subcellularLocation>
</comment>
<dbReference type="Proteomes" id="UP000316855">
    <property type="component" value="Chromosome"/>
</dbReference>
<evidence type="ECO:0000256" key="6">
    <source>
        <dbReference type="ARBA" id="ARBA00022989"/>
    </source>
</evidence>
<comment type="similarity">
    <text evidence="2">Belongs to the sodium:solute symporter (SSF) (TC 2.A.21) family.</text>
</comment>
<keyword evidence="6 11" id="KW-1133">Transmembrane helix</keyword>
<dbReference type="OrthoDB" id="9810181at2"/>
<name>A0A517VFR2_9PLAN</name>
<reference evidence="12 13" key="1">
    <citation type="submission" date="2019-02" db="EMBL/GenBank/DDBJ databases">
        <title>Deep-cultivation of Planctomycetes and their phenomic and genomic characterization uncovers novel biology.</title>
        <authorList>
            <person name="Wiegand S."/>
            <person name="Jogler M."/>
            <person name="Boedeker C."/>
            <person name="Pinto D."/>
            <person name="Vollmers J."/>
            <person name="Rivas-Marin E."/>
            <person name="Kohn T."/>
            <person name="Peeters S.H."/>
            <person name="Heuer A."/>
            <person name="Rast P."/>
            <person name="Oberbeckmann S."/>
            <person name="Bunk B."/>
            <person name="Jeske O."/>
            <person name="Meyerdierks A."/>
            <person name="Storesund J.E."/>
            <person name="Kallscheuer N."/>
            <person name="Luecker S."/>
            <person name="Lage O.M."/>
            <person name="Pohl T."/>
            <person name="Merkel B.J."/>
            <person name="Hornburger P."/>
            <person name="Mueller R.-W."/>
            <person name="Bruemmer F."/>
            <person name="Labrenz M."/>
            <person name="Spormann A.M."/>
            <person name="Op den Camp H."/>
            <person name="Overmann J."/>
            <person name="Amann R."/>
            <person name="Jetten M.S.M."/>
            <person name="Mascher T."/>
            <person name="Medema M.H."/>
            <person name="Devos D.P."/>
            <person name="Kaster A.-K."/>
            <person name="Ovreas L."/>
            <person name="Rohde M."/>
            <person name="Galperin M.Y."/>
            <person name="Jogler C."/>
        </authorList>
    </citation>
    <scope>NUCLEOTIDE SEQUENCE [LARGE SCALE GENOMIC DNA]</scope>
    <source>
        <strain evidence="12 13">Pan161</strain>
    </source>
</reference>
<keyword evidence="8" id="KW-0406">Ion transport</keyword>
<evidence type="ECO:0000256" key="8">
    <source>
        <dbReference type="ARBA" id="ARBA00023065"/>
    </source>
</evidence>
<feature type="transmembrane region" description="Helical" evidence="11">
    <location>
        <begin position="443"/>
        <end position="467"/>
    </location>
</feature>
<evidence type="ECO:0000256" key="7">
    <source>
        <dbReference type="ARBA" id="ARBA00023053"/>
    </source>
</evidence>
<keyword evidence="13" id="KW-1185">Reference proteome</keyword>
<keyword evidence="9 11" id="KW-0472">Membrane</keyword>
<evidence type="ECO:0000313" key="13">
    <source>
        <dbReference type="Proteomes" id="UP000316855"/>
    </source>
</evidence>
<feature type="transmembrane region" description="Helical" evidence="11">
    <location>
        <begin position="594"/>
        <end position="619"/>
    </location>
</feature>
<proteinExistence type="inferred from homology"/>
<dbReference type="GO" id="GO:0006814">
    <property type="term" value="P:sodium ion transport"/>
    <property type="evidence" value="ECO:0007669"/>
    <property type="project" value="UniProtKB-KW"/>
</dbReference>
<evidence type="ECO:0000256" key="10">
    <source>
        <dbReference type="ARBA" id="ARBA00023201"/>
    </source>
</evidence>
<dbReference type="InterPro" id="IPR051163">
    <property type="entry name" value="Sodium:Solute_Symporter_SSF"/>
</dbReference>